<proteinExistence type="predicted"/>
<dbReference type="CDD" id="cd00338">
    <property type="entry name" value="Ser_Recombinase"/>
    <property type="match status" value="2"/>
</dbReference>
<keyword evidence="1" id="KW-0175">Coiled coil</keyword>
<dbReference type="InterPro" id="IPR025827">
    <property type="entry name" value="Zn_ribbon_recom_dom"/>
</dbReference>
<dbReference type="InterPro" id="IPR006119">
    <property type="entry name" value="Resolv_N"/>
</dbReference>
<feature type="domain" description="Recombinase" evidence="4">
    <location>
        <begin position="174"/>
        <end position="302"/>
    </location>
</feature>
<keyword evidence="6" id="KW-1185">Reference proteome</keyword>
<dbReference type="Pfam" id="PF00239">
    <property type="entry name" value="Resolvase"/>
    <property type="match status" value="2"/>
</dbReference>
<dbReference type="SMART" id="SM00857">
    <property type="entry name" value="Resolvase"/>
    <property type="match status" value="2"/>
</dbReference>
<organism evidence="5 6">
    <name type="scientific">Niallia hominis</name>
    <dbReference type="NCBI Taxonomy" id="3133173"/>
    <lineage>
        <taxon>Bacteria</taxon>
        <taxon>Bacillati</taxon>
        <taxon>Bacillota</taxon>
        <taxon>Bacilli</taxon>
        <taxon>Bacillales</taxon>
        <taxon>Bacillaceae</taxon>
        <taxon>Niallia</taxon>
    </lineage>
</organism>
<evidence type="ECO:0000256" key="2">
    <source>
        <dbReference type="SAM" id="MobiDB-lite"/>
    </source>
</evidence>
<protein>
    <submittedName>
        <fullName evidence="5">Recombinase family protein</fullName>
    </submittedName>
</protein>
<dbReference type="PROSITE" id="PS51737">
    <property type="entry name" value="RECOMBINASE_DNA_BIND"/>
    <property type="match status" value="2"/>
</dbReference>
<dbReference type="Gene3D" id="3.90.1750.20">
    <property type="entry name" value="Putative Large Serine Recombinase, Chain B, Domain 2"/>
    <property type="match status" value="2"/>
</dbReference>
<accession>A0ABV1EUD8</accession>
<dbReference type="RefSeq" id="WP_349204211.1">
    <property type="nucleotide sequence ID" value="NZ_JBBMFN010000004.1"/>
</dbReference>
<gene>
    <name evidence="5" type="ORF">WMO63_03385</name>
</gene>
<dbReference type="SUPFAM" id="SSF53041">
    <property type="entry name" value="Resolvase-like"/>
    <property type="match status" value="2"/>
</dbReference>
<evidence type="ECO:0000259" key="3">
    <source>
        <dbReference type="PROSITE" id="PS51736"/>
    </source>
</evidence>
<name>A0ABV1EUD8_9BACI</name>
<dbReference type="PANTHER" id="PTHR30461">
    <property type="entry name" value="DNA-INVERTASE FROM LAMBDOID PROPHAGE"/>
    <property type="match status" value="1"/>
</dbReference>
<feature type="domain" description="Recombinase" evidence="4">
    <location>
        <begin position="738"/>
        <end position="864"/>
    </location>
</feature>
<feature type="domain" description="Resolvase/invertase-type recombinase catalytic" evidence="3">
    <location>
        <begin position="19"/>
        <end position="167"/>
    </location>
</feature>
<dbReference type="Pfam" id="PF07508">
    <property type="entry name" value="Recombinase"/>
    <property type="match status" value="2"/>
</dbReference>
<dbReference type="PANTHER" id="PTHR30461:SF23">
    <property type="entry name" value="DNA RECOMBINASE-RELATED"/>
    <property type="match status" value="1"/>
</dbReference>
<dbReference type="InterPro" id="IPR038109">
    <property type="entry name" value="DNA_bind_recomb_sf"/>
</dbReference>
<dbReference type="EMBL" id="JBBMFN010000004">
    <property type="protein sequence ID" value="MEQ2464709.1"/>
    <property type="molecule type" value="Genomic_DNA"/>
</dbReference>
<feature type="domain" description="Resolvase/invertase-type recombinase catalytic" evidence="3">
    <location>
        <begin position="580"/>
        <end position="730"/>
    </location>
</feature>
<evidence type="ECO:0000313" key="5">
    <source>
        <dbReference type="EMBL" id="MEQ2464709.1"/>
    </source>
</evidence>
<evidence type="ECO:0000259" key="4">
    <source>
        <dbReference type="PROSITE" id="PS51737"/>
    </source>
</evidence>
<dbReference type="InterPro" id="IPR011109">
    <property type="entry name" value="DNA_bind_recombinase_dom"/>
</dbReference>
<dbReference type="Gene3D" id="3.40.50.1390">
    <property type="entry name" value="Resolvase, N-terminal catalytic domain"/>
    <property type="match status" value="2"/>
</dbReference>
<dbReference type="InterPro" id="IPR050639">
    <property type="entry name" value="SSR_resolvase"/>
</dbReference>
<sequence>MGKISAPSISGSKENEMIRVAAYCRTSTSHDEMTKSLENQVRHYTRLIQGQENYKLVGIYYDRGKSGMTKEKRPGFQRLLRHCEEQRIDLVLTKSVSRFSRNSKDLLEIVDHLKELGIAIYFEREKINTLELKNKFFLTALAAIAQEESRTISEITKWGFEKRFEKGIPLFQPQFGYTLHKNTNGSVLTINEREAVIVREIYELFNSGISKRQIARLLIERGIKTARGSDIWTDTKVHRILTNHNYTGDKLTRETVSDFIHDVYRKNNGMEKQYLIENSHPAIISRETFQQAQSILEKRKVKNKPQTKKTKTKEKAMSKRVICGLCNNIYHKHTTAKWACRKKLASEILCPSEDMAETKLLEMMLAAFQERYDFTNSKVIKMMFHDIKHMNKNDHFEYQRLLFFSELEMAKEYQFNESINLPIRKREEIEEELQVFEEWATKIEADRNYRNQAIQWMDNVTSVEQFLNEVTIDYMRAWIISIKIFSQDAYIIRWLDQEETQIGNCVVPPMPQEIKGKNDEQSTPSKTPEVFEQTDKGASTLNELVIEKDPLRFYQNVKKEIEFYPVKHLEKQKPNQPKIRTAAYARISTEIAHQLGSLETQIAYYTYHILKDPNQSLVKVYADKGVSGTNTEHRKEFQRLIEDCKKGKIDRIITKSISRFGRNTVDVLETVRMLKALKPPVEVVFQKEDIRTLDEDGEVMLTIYSGLAQEESRNLAESVAWGKRRLAERGKFNTKYERYGYRYDEEGNWLIHPKEGDVIRRIYKEFLTGKSTNQIAKELSEDGIVTARGKNKWHHRSIDCMITNPIYAGDLIFQRFYVEDTLTGKNLKNNGELPQYVTPNHHPAIVSREDWEAAQRIMDYRSNKKGKLTKPHTRQEFFNLFACSECGAPIIHIRCSSDGSHYWRCRTAEKKYTEVTCDLRGFREESIEHRFMTLLQEIKMTDGYRDKMKQAFRNTIPDENERKRIEQVRDDMQQLYQQLYDEVDEGERHGGDPNKIKKITDQIVELQNQVYDFEDREQQCLEVEKDLEWFLEELKELQEFKPEKERIEFRPDIFSRIVERGTVYPDGRIVYDLKFGMQVTTEQNDMMAWRLRKKGKPRKRKKK</sequence>
<dbReference type="Proteomes" id="UP001465426">
    <property type="component" value="Unassembled WGS sequence"/>
</dbReference>
<dbReference type="PROSITE" id="PS51736">
    <property type="entry name" value="RECOMBINASES_3"/>
    <property type="match status" value="2"/>
</dbReference>
<dbReference type="InterPro" id="IPR036162">
    <property type="entry name" value="Resolvase-like_N_sf"/>
</dbReference>
<evidence type="ECO:0000256" key="1">
    <source>
        <dbReference type="SAM" id="Coils"/>
    </source>
</evidence>
<feature type="region of interest" description="Disordered" evidence="2">
    <location>
        <begin position="513"/>
        <end position="534"/>
    </location>
</feature>
<comment type="caution">
    <text evidence="5">The sequence shown here is derived from an EMBL/GenBank/DDBJ whole genome shotgun (WGS) entry which is preliminary data.</text>
</comment>
<dbReference type="Pfam" id="PF13408">
    <property type="entry name" value="Zn_ribbon_recom"/>
    <property type="match status" value="1"/>
</dbReference>
<feature type="coiled-coil region" evidence="1">
    <location>
        <begin position="958"/>
        <end position="1016"/>
    </location>
</feature>
<evidence type="ECO:0000313" key="6">
    <source>
        <dbReference type="Proteomes" id="UP001465426"/>
    </source>
</evidence>
<reference evidence="5 6" key="1">
    <citation type="submission" date="2024-03" db="EMBL/GenBank/DDBJ databases">
        <title>Human intestinal bacterial collection.</title>
        <authorList>
            <person name="Pauvert C."/>
            <person name="Hitch T.C.A."/>
            <person name="Clavel T."/>
        </authorList>
    </citation>
    <scope>NUCLEOTIDE SEQUENCE [LARGE SCALE GENOMIC DNA]</scope>
    <source>
        <strain evidence="5 6">CLA-SR-H024</strain>
    </source>
</reference>